<keyword evidence="2" id="KW-1003">Cell membrane</keyword>
<dbReference type="RefSeq" id="WP_149487847.1">
    <property type="nucleotide sequence ID" value="NZ_CP036150.1"/>
</dbReference>
<keyword evidence="3" id="KW-0812">Transmembrane</keyword>
<comment type="similarity">
    <text evidence="1 2">Belongs to the BioY family.</text>
</comment>
<dbReference type="OrthoDB" id="360536at2"/>
<dbReference type="GO" id="GO:0015225">
    <property type="term" value="F:biotin transmembrane transporter activity"/>
    <property type="evidence" value="ECO:0007669"/>
    <property type="project" value="UniProtKB-UniRule"/>
</dbReference>
<dbReference type="EMBL" id="CP036150">
    <property type="protein sequence ID" value="QEN09775.1"/>
    <property type="molecule type" value="Genomic_DNA"/>
</dbReference>
<evidence type="ECO:0000313" key="5">
    <source>
        <dbReference type="Proteomes" id="UP000324209"/>
    </source>
</evidence>
<dbReference type="PANTHER" id="PTHR34295:SF1">
    <property type="entry name" value="BIOTIN TRANSPORTER BIOY"/>
    <property type="match status" value="1"/>
</dbReference>
<dbReference type="KEGG" id="ock:EXM22_17955"/>
<feature type="transmembrane region" description="Helical" evidence="3">
    <location>
        <begin position="33"/>
        <end position="50"/>
    </location>
</feature>
<feature type="transmembrane region" description="Helical" evidence="3">
    <location>
        <begin position="85"/>
        <end position="103"/>
    </location>
</feature>
<keyword evidence="2" id="KW-0813">Transport</keyword>
<dbReference type="Pfam" id="PF02632">
    <property type="entry name" value="BioY"/>
    <property type="match status" value="1"/>
</dbReference>
<sequence length="188" mass="19814">MTKEIIRKTVLTALFTSLIAASSFFTIPVGPVPVVLTTMFVVLSGMLGGPQIGLSSVVTYLIMGIIGLPVFAGGTAGLAKIMGPTGGFLLGYLLAAPAAGWMYNSKKDRSKPLEIPLAVITSLLAGALIYLPGIPWLKQSLSMDWPTVLKAGLYPFIPGFVIKSMAAAALGCSMKNRFRDFLSTGKED</sequence>
<accession>A0A5C1QNU7</accession>
<keyword evidence="3" id="KW-1133">Transmembrane helix</keyword>
<dbReference type="Proteomes" id="UP000324209">
    <property type="component" value="Chromosome"/>
</dbReference>
<dbReference type="GO" id="GO:0005886">
    <property type="term" value="C:plasma membrane"/>
    <property type="evidence" value="ECO:0007669"/>
    <property type="project" value="UniProtKB-SubCell"/>
</dbReference>
<evidence type="ECO:0000256" key="2">
    <source>
        <dbReference type="PIRNR" id="PIRNR016661"/>
    </source>
</evidence>
<proteinExistence type="inferred from homology"/>
<keyword evidence="5" id="KW-1185">Reference proteome</keyword>
<feature type="transmembrane region" description="Helical" evidence="3">
    <location>
        <begin position="115"/>
        <end position="133"/>
    </location>
</feature>
<organism evidence="4 5">
    <name type="scientific">Oceanispirochaeta crateris</name>
    <dbReference type="NCBI Taxonomy" id="2518645"/>
    <lineage>
        <taxon>Bacteria</taxon>
        <taxon>Pseudomonadati</taxon>
        <taxon>Spirochaetota</taxon>
        <taxon>Spirochaetia</taxon>
        <taxon>Spirochaetales</taxon>
        <taxon>Spirochaetaceae</taxon>
        <taxon>Oceanispirochaeta</taxon>
    </lineage>
</organism>
<reference evidence="4 5" key="1">
    <citation type="submission" date="2019-02" db="EMBL/GenBank/DDBJ databases">
        <title>Complete Genome Sequence and Methylome Analysis of free living Spirochaetas.</title>
        <authorList>
            <person name="Fomenkov A."/>
            <person name="Dubinina G."/>
            <person name="Leshcheva N."/>
            <person name="Mikheeva N."/>
            <person name="Grabovich M."/>
            <person name="Vincze T."/>
            <person name="Roberts R.J."/>
        </authorList>
    </citation>
    <scope>NUCLEOTIDE SEQUENCE [LARGE SCALE GENOMIC DNA]</scope>
    <source>
        <strain evidence="4 5">K2</strain>
    </source>
</reference>
<name>A0A5C1QNU7_9SPIO</name>
<dbReference type="AlphaFoldDB" id="A0A5C1QNU7"/>
<dbReference type="PIRSF" id="PIRSF016661">
    <property type="entry name" value="BioY"/>
    <property type="match status" value="1"/>
</dbReference>
<keyword evidence="2 3" id="KW-0472">Membrane</keyword>
<feature type="transmembrane region" description="Helical" evidence="3">
    <location>
        <begin position="153"/>
        <end position="172"/>
    </location>
</feature>
<dbReference type="Gene3D" id="1.10.1760.20">
    <property type="match status" value="1"/>
</dbReference>
<evidence type="ECO:0000256" key="3">
    <source>
        <dbReference type="SAM" id="Phobius"/>
    </source>
</evidence>
<evidence type="ECO:0000256" key="1">
    <source>
        <dbReference type="ARBA" id="ARBA00010692"/>
    </source>
</evidence>
<dbReference type="InterPro" id="IPR003784">
    <property type="entry name" value="BioY"/>
</dbReference>
<dbReference type="PANTHER" id="PTHR34295">
    <property type="entry name" value="BIOTIN TRANSPORTER BIOY"/>
    <property type="match status" value="1"/>
</dbReference>
<comment type="subcellular location">
    <subcellularLocation>
        <location evidence="2">Cell membrane</location>
        <topology evidence="2">Multi-pass membrane protein</topology>
    </subcellularLocation>
</comment>
<feature type="transmembrane region" description="Helical" evidence="3">
    <location>
        <begin position="57"/>
        <end position="79"/>
    </location>
</feature>
<protein>
    <recommendedName>
        <fullName evidence="2">Biotin transporter</fullName>
    </recommendedName>
</protein>
<gene>
    <name evidence="4" type="ORF">EXM22_17955</name>
</gene>
<evidence type="ECO:0000313" key="4">
    <source>
        <dbReference type="EMBL" id="QEN09775.1"/>
    </source>
</evidence>